<reference evidence="2 3" key="1">
    <citation type="submission" date="2018-11" db="EMBL/GenBank/DDBJ databases">
        <title>Sequencing the genomes of 1000 actinobacteria strains.</title>
        <authorList>
            <person name="Klenk H.-P."/>
        </authorList>
    </citation>
    <scope>NUCLEOTIDE SEQUENCE [LARGE SCALE GENOMIC DNA]</scope>
    <source>
        <strain evidence="2 3">DSM 44254</strain>
    </source>
</reference>
<dbReference type="EMBL" id="RJKE01000001">
    <property type="protein sequence ID" value="ROO82943.1"/>
    <property type="molecule type" value="Genomic_DNA"/>
</dbReference>
<dbReference type="AlphaFoldDB" id="A0A3N1CNU8"/>
<organism evidence="2 3">
    <name type="scientific">Actinocorallia herbida</name>
    <dbReference type="NCBI Taxonomy" id="58109"/>
    <lineage>
        <taxon>Bacteria</taxon>
        <taxon>Bacillati</taxon>
        <taxon>Actinomycetota</taxon>
        <taxon>Actinomycetes</taxon>
        <taxon>Streptosporangiales</taxon>
        <taxon>Thermomonosporaceae</taxon>
        <taxon>Actinocorallia</taxon>
    </lineage>
</organism>
<name>A0A3N1CNU8_9ACTN</name>
<dbReference type="Proteomes" id="UP000272400">
    <property type="component" value="Unassembled WGS sequence"/>
</dbReference>
<accession>A0A3N1CNU8</accession>
<evidence type="ECO:0000313" key="3">
    <source>
        <dbReference type="Proteomes" id="UP000272400"/>
    </source>
</evidence>
<evidence type="ECO:0000259" key="1">
    <source>
        <dbReference type="Pfam" id="PF04149"/>
    </source>
</evidence>
<keyword evidence="3" id="KW-1185">Reference proteome</keyword>
<evidence type="ECO:0000313" key="2">
    <source>
        <dbReference type="EMBL" id="ROO82943.1"/>
    </source>
</evidence>
<proteinExistence type="predicted"/>
<comment type="caution">
    <text evidence="2">The sequence shown here is derived from an EMBL/GenBank/DDBJ whole genome shotgun (WGS) entry which is preliminary data.</text>
</comment>
<dbReference type="RefSeq" id="WP_123661900.1">
    <property type="nucleotide sequence ID" value="NZ_RJKE01000001.1"/>
</dbReference>
<sequence length="58" mass="6427">MERDWFKSSYSQGDNTDCLEVAFTGGTRLVRDSKNPSGPVLTLTVASYRDLLATLKSQ</sequence>
<protein>
    <submittedName>
        <fullName evidence="2">Uncharacterized protein DUF397</fullName>
    </submittedName>
</protein>
<dbReference type="Pfam" id="PF04149">
    <property type="entry name" value="DUF397"/>
    <property type="match status" value="1"/>
</dbReference>
<dbReference type="OrthoDB" id="3696951at2"/>
<dbReference type="InterPro" id="IPR007278">
    <property type="entry name" value="DUF397"/>
</dbReference>
<feature type="domain" description="DUF397" evidence="1">
    <location>
        <begin position="4"/>
        <end position="56"/>
    </location>
</feature>
<gene>
    <name evidence="2" type="ORF">EDD29_0430</name>
</gene>